<reference evidence="2 3" key="1">
    <citation type="submission" date="2020-08" db="EMBL/GenBank/DDBJ databases">
        <title>Genomic Encyclopedia of Type Strains, Phase IV (KMG-IV): sequencing the most valuable type-strain genomes for metagenomic binning, comparative biology and taxonomic classification.</title>
        <authorList>
            <person name="Goeker M."/>
        </authorList>
    </citation>
    <scope>NUCLEOTIDE SEQUENCE [LARGE SCALE GENOMIC DNA]</scope>
    <source>
        <strain evidence="2 3">DSM 102234</strain>
    </source>
</reference>
<keyword evidence="3" id="KW-1185">Reference proteome</keyword>
<dbReference type="EMBL" id="JACIEI010000011">
    <property type="protein sequence ID" value="MBB3995187.1"/>
    <property type="molecule type" value="Genomic_DNA"/>
</dbReference>
<protein>
    <submittedName>
        <fullName evidence="2">Uncharacterized protein YukE</fullName>
    </submittedName>
</protein>
<sequence length="84" mass="9788">MSDFKQRSESLRAQITDMEQTLGTMKNQLQAEEEREQHDAIDRLEEYLGDLENKHAKLQDFWKVLRTEVSGIFSGSRSEVGKDK</sequence>
<feature type="coiled-coil region" evidence="1">
    <location>
        <begin position="1"/>
        <end position="61"/>
    </location>
</feature>
<proteinExistence type="predicted"/>
<evidence type="ECO:0000256" key="1">
    <source>
        <dbReference type="SAM" id="Coils"/>
    </source>
</evidence>
<dbReference type="RefSeq" id="WP_184566860.1">
    <property type="nucleotide sequence ID" value="NZ_JACIEI010000011.1"/>
</dbReference>
<dbReference type="AlphaFoldDB" id="A0A7W6E9N9"/>
<evidence type="ECO:0000313" key="3">
    <source>
        <dbReference type="Proteomes" id="UP000530268"/>
    </source>
</evidence>
<comment type="caution">
    <text evidence="2">The sequence shown here is derived from an EMBL/GenBank/DDBJ whole genome shotgun (WGS) entry which is preliminary data.</text>
</comment>
<dbReference type="Proteomes" id="UP000530268">
    <property type="component" value="Unassembled WGS sequence"/>
</dbReference>
<gene>
    <name evidence="2" type="ORF">GGR95_002838</name>
</gene>
<organism evidence="2 3">
    <name type="scientific">Sulfitobacter undariae</name>
    <dbReference type="NCBI Taxonomy" id="1563671"/>
    <lineage>
        <taxon>Bacteria</taxon>
        <taxon>Pseudomonadati</taxon>
        <taxon>Pseudomonadota</taxon>
        <taxon>Alphaproteobacteria</taxon>
        <taxon>Rhodobacterales</taxon>
        <taxon>Roseobacteraceae</taxon>
        <taxon>Sulfitobacter</taxon>
    </lineage>
</organism>
<name>A0A7W6E9N9_9RHOB</name>
<accession>A0A7W6E9N9</accession>
<evidence type="ECO:0000313" key="2">
    <source>
        <dbReference type="EMBL" id="MBB3995187.1"/>
    </source>
</evidence>
<keyword evidence="1" id="KW-0175">Coiled coil</keyword>